<protein>
    <submittedName>
        <fullName evidence="1">Uncharacterized protein</fullName>
    </submittedName>
</protein>
<dbReference type="AlphaFoldDB" id="A0A2D3TGD6"/>
<gene>
    <name evidence="1" type="ORF">BJP43_10885</name>
</gene>
<reference evidence="2" key="1">
    <citation type="submission" date="2016-10" db="EMBL/GenBank/DDBJ databases">
        <authorList>
            <person name="Chevignon G."/>
        </authorList>
    </citation>
    <scope>NUCLEOTIDE SEQUENCE [LARGE SCALE GENOMIC DNA]</scope>
    <source>
        <strain evidence="2">ZA17</strain>
        <plasmid evidence="2">phdza17.3</plasmid>
    </source>
</reference>
<keyword evidence="1" id="KW-0614">Plasmid</keyword>
<accession>A0A2D3TGD6</accession>
<organism evidence="1 2">
    <name type="scientific">Candidatus Williamhamiltonella defendens</name>
    <dbReference type="NCBI Taxonomy" id="138072"/>
    <lineage>
        <taxon>Bacteria</taxon>
        <taxon>Pseudomonadati</taxon>
        <taxon>Pseudomonadota</taxon>
        <taxon>Gammaproteobacteria</taxon>
        <taxon>Enterobacterales</taxon>
        <taxon>Enterobacteriaceae</taxon>
        <taxon>aphid secondary symbionts</taxon>
        <taxon>Candidatus Williamhamiltonella</taxon>
    </lineage>
</organism>
<name>A0A2D3TGD6_9ENTR</name>
<evidence type="ECO:0000313" key="1">
    <source>
        <dbReference type="EMBL" id="ATW34869.1"/>
    </source>
</evidence>
<reference evidence="2" key="2">
    <citation type="submission" date="2017-11" db="EMBL/GenBank/DDBJ databases">
        <title>PacBio sequencing of new strain of the secondary endosymbiont Candidatus Hamiltonella defensa.</title>
        <authorList>
            <person name="Strand M.R."/>
            <person name="Oliver K."/>
        </authorList>
    </citation>
    <scope>NUCLEOTIDE SEQUENCE [LARGE SCALE GENOMIC DNA]</scope>
    <source>
        <strain evidence="2">ZA17</strain>
        <plasmid evidence="2">phdza17.3</plasmid>
    </source>
</reference>
<sequence>MSREKKFLLALIVFAIIGLLAVAVLATTLVNFKVRMISAEDNAFTWKRQAGKAYTELLKARAGTDHTETLIPVGSRIDCAMKADTFDYPAIAKCEDGVVYPPREY</sequence>
<geneLocation type="plasmid" evidence="2">
    <name>phdza17.3</name>
</geneLocation>
<dbReference type="RefSeq" id="WP_100097253.1">
    <property type="nucleotide sequence ID" value="NZ_CP017616.1"/>
</dbReference>
<dbReference type="Proteomes" id="UP000229055">
    <property type="component" value="Plasmid pHDZA17.3"/>
</dbReference>
<dbReference type="EMBL" id="CP017616">
    <property type="protein sequence ID" value="ATW34869.1"/>
    <property type="molecule type" value="Genomic_DNA"/>
</dbReference>
<evidence type="ECO:0000313" key="2">
    <source>
        <dbReference type="Proteomes" id="UP000229055"/>
    </source>
</evidence>
<proteinExistence type="predicted"/>